<organism evidence="2 3">
    <name type="scientific">Gymnopilus dilepis</name>
    <dbReference type="NCBI Taxonomy" id="231916"/>
    <lineage>
        <taxon>Eukaryota</taxon>
        <taxon>Fungi</taxon>
        <taxon>Dikarya</taxon>
        <taxon>Basidiomycota</taxon>
        <taxon>Agaricomycotina</taxon>
        <taxon>Agaricomycetes</taxon>
        <taxon>Agaricomycetidae</taxon>
        <taxon>Agaricales</taxon>
        <taxon>Agaricineae</taxon>
        <taxon>Hymenogastraceae</taxon>
        <taxon>Gymnopilus</taxon>
    </lineage>
</organism>
<reference evidence="2 3" key="1">
    <citation type="journal article" date="2018" name="Evol. Lett.">
        <title>Horizontal gene cluster transfer increased hallucinogenic mushroom diversity.</title>
        <authorList>
            <person name="Reynolds H.T."/>
            <person name="Vijayakumar V."/>
            <person name="Gluck-Thaler E."/>
            <person name="Korotkin H.B."/>
            <person name="Matheny P.B."/>
            <person name="Slot J.C."/>
        </authorList>
    </citation>
    <scope>NUCLEOTIDE SEQUENCE [LARGE SCALE GENOMIC DNA]</scope>
    <source>
        <strain evidence="2 3">SRW20</strain>
    </source>
</reference>
<protein>
    <submittedName>
        <fullName evidence="2">Uncharacterized protein</fullName>
    </submittedName>
</protein>
<feature type="compositionally biased region" description="Polar residues" evidence="1">
    <location>
        <begin position="1"/>
        <end position="26"/>
    </location>
</feature>
<evidence type="ECO:0000256" key="1">
    <source>
        <dbReference type="SAM" id="MobiDB-lite"/>
    </source>
</evidence>
<proteinExistence type="predicted"/>
<keyword evidence="3" id="KW-1185">Reference proteome</keyword>
<dbReference type="InParanoid" id="A0A409Y269"/>
<evidence type="ECO:0000313" key="3">
    <source>
        <dbReference type="Proteomes" id="UP000284706"/>
    </source>
</evidence>
<comment type="caution">
    <text evidence="2">The sequence shown here is derived from an EMBL/GenBank/DDBJ whole genome shotgun (WGS) entry which is preliminary data.</text>
</comment>
<dbReference type="AlphaFoldDB" id="A0A409Y269"/>
<feature type="region of interest" description="Disordered" evidence="1">
    <location>
        <begin position="1"/>
        <end position="27"/>
    </location>
</feature>
<name>A0A409Y269_9AGAR</name>
<dbReference type="Proteomes" id="UP000284706">
    <property type="component" value="Unassembled WGS sequence"/>
</dbReference>
<sequence>MVLRNQPGNEITKSKSNQIKSNQINDTIPVPSRVGDYLSNARLVVKAVAGPVHLSSAPPSRQVASLRERNVARSFPTPEPYVPQMTGSREQAIWGYGTDSDGWTDIRQLELRYHPEANNQ</sequence>
<dbReference type="EMBL" id="NHYE01001289">
    <property type="protein sequence ID" value="PPQ97120.1"/>
    <property type="molecule type" value="Genomic_DNA"/>
</dbReference>
<evidence type="ECO:0000313" key="2">
    <source>
        <dbReference type="EMBL" id="PPQ97120.1"/>
    </source>
</evidence>
<accession>A0A409Y269</accession>
<gene>
    <name evidence="2" type="ORF">CVT26_000603</name>
</gene>